<dbReference type="Gene3D" id="2.60.60.40">
    <property type="match status" value="1"/>
</dbReference>
<dbReference type="Pfam" id="PF07624">
    <property type="entry name" value="PSD2"/>
    <property type="match status" value="1"/>
</dbReference>
<evidence type="ECO:0000256" key="4">
    <source>
        <dbReference type="PROSITE-ProRule" id="PRU00433"/>
    </source>
</evidence>
<dbReference type="InterPro" id="IPR013036">
    <property type="entry name" value="DUF1587"/>
</dbReference>
<protein>
    <recommendedName>
        <fullName evidence="6">Cytochrome c domain-containing protein</fullName>
    </recommendedName>
</protein>
<reference evidence="7 8" key="1">
    <citation type="submission" date="2019-02" db="EMBL/GenBank/DDBJ databases">
        <title>Deep-cultivation of Planctomycetes and their phenomic and genomic characterization uncovers novel biology.</title>
        <authorList>
            <person name="Wiegand S."/>
            <person name="Jogler M."/>
            <person name="Boedeker C."/>
            <person name="Pinto D."/>
            <person name="Vollmers J."/>
            <person name="Rivas-Marin E."/>
            <person name="Kohn T."/>
            <person name="Peeters S.H."/>
            <person name="Heuer A."/>
            <person name="Rast P."/>
            <person name="Oberbeckmann S."/>
            <person name="Bunk B."/>
            <person name="Jeske O."/>
            <person name="Meyerdierks A."/>
            <person name="Storesund J.E."/>
            <person name="Kallscheuer N."/>
            <person name="Luecker S."/>
            <person name="Lage O.M."/>
            <person name="Pohl T."/>
            <person name="Merkel B.J."/>
            <person name="Hornburger P."/>
            <person name="Mueller R.-W."/>
            <person name="Bruemmer F."/>
            <person name="Labrenz M."/>
            <person name="Spormann A.M."/>
            <person name="Op den Camp H."/>
            <person name="Overmann J."/>
            <person name="Amann R."/>
            <person name="Jetten M.S.M."/>
            <person name="Mascher T."/>
            <person name="Medema M.H."/>
            <person name="Devos D.P."/>
            <person name="Kaster A.-K."/>
            <person name="Ovreas L."/>
            <person name="Rohde M."/>
            <person name="Galperin M.Y."/>
            <person name="Jogler C."/>
        </authorList>
    </citation>
    <scope>NUCLEOTIDE SEQUENCE [LARGE SCALE GENOMIC DNA]</scope>
    <source>
        <strain evidence="7 8">ElP</strain>
    </source>
</reference>
<sequence length="916" mass="101707" precursor="true">MIRVRYRSPRLIAPLILGLLLLPRPSRASEQGDAAAAAEEYRSRIGPLLETYCYSCHGDETQSADLNLQSYAEVASIASDRDRWELIRSFIEDGDMPPAGVEPRPSGAEVDELSGWIAATLSQIDCNLVEPGNVTLRRLNRAEYDYTVRDLLGVDFQPAEEFPADDVGYGFDNIGDVLTLDPLLLEKYLEAAEEITRRAIDIAGPGPGKTVGYDGRLIRDKGGRPHGDDDQILASEGELGIDHAFETDGRYVLRARVYGDQAGDEPVRMAIRVDGRTLREFEVEATRRSRMTYEVPVALKAGTRRVAVAFLNDYYDEDAGERPADRNLIVNRLEVQGPTDPVVSKEVESLDDDAGGQLYGGKGRLLATAGEISFRHDFEAEGEYRIRVVAFAQQAGPDPARLGVKFDGETVDVLDVPSSEAEPGTFEARVRVKRGKRAVALSFLNDYYNQDHPDEALRGDRNLVLDRVEFVGPVESYYHALPESHRRVIAGPALSGSYEEVAHASLRRLANRAYRRPSTPEEVEGLMGLFRMVRRDGASFEEAMRVAVQAILVSPNFLFRVEYGSAPDPGLPGDVRPLTDWELASRLSYFLWSSMPDEELFRAAFEGRLQDPGELARQARRMLQDPRASRFIERFAGQWLQIQNLDAVAPDPDRFPEFDDELRRAMRRETELFFGAIVREDRSVLDLLDADYTFLNDRLATHYGIPGVEGPEFRRVDLPGDARRGGVLTQASILTITSNPTRTSPVKRGKYILDQILGSPIPPPPPDVPELEEGPELAGTLRQRMEQHSTNPSCASCHRRMDPLGFGLENFDAVGRWRDSDGEAPIDASGTLPGGDSFAGPGDLVALLKARADDFARTLAENLMTYALGRGLEYYDRCAVDRILADLDGHDSRFGRLVADIVTSDAFRMRKVEGGN</sequence>
<evidence type="ECO:0000313" key="7">
    <source>
        <dbReference type="EMBL" id="QDV37978.1"/>
    </source>
</evidence>
<gene>
    <name evidence="7" type="ORF">ElP_59250</name>
</gene>
<evidence type="ECO:0000259" key="6">
    <source>
        <dbReference type="PROSITE" id="PS51007"/>
    </source>
</evidence>
<proteinExistence type="predicted"/>
<dbReference type="InterPro" id="IPR036909">
    <property type="entry name" value="Cyt_c-like_dom_sf"/>
</dbReference>
<keyword evidence="2 4" id="KW-0479">Metal-binding</keyword>
<dbReference type="OrthoDB" id="175242at2"/>
<feature type="chain" id="PRO_5021703196" description="Cytochrome c domain-containing protein" evidence="5">
    <location>
        <begin position="29"/>
        <end position="916"/>
    </location>
</feature>
<keyword evidence="8" id="KW-1185">Reference proteome</keyword>
<keyword evidence="5" id="KW-0732">Signal</keyword>
<dbReference type="EMBL" id="CP036426">
    <property type="protein sequence ID" value="QDV37978.1"/>
    <property type="molecule type" value="Genomic_DNA"/>
</dbReference>
<dbReference type="InterPro" id="IPR011429">
    <property type="entry name" value="Cyt_c_Planctomycete-type"/>
</dbReference>
<keyword evidence="3 4" id="KW-0408">Iron</keyword>
<dbReference type="GO" id="GO:0009055">
    <property type="term" value="F:electron transfer activity"/>
    <property type="evidence" value="ECO:0007669"/>
    <property type="project" value="InterPro"/>
</dbReference>
<evidence type="ECO:0000256" key="5">
    <source>
        <dbReference type="SAM" id="SignalP"/>
    </source>
</evidence>
<dbReference type="KEGG" id="tpla:ElP_59250"/>
<dbReference type="Pfam" id="PF07635">
    <property type="entry name" value="PSCyt1"/>
    <property type="match status" value="1"/>
</dbReference>
<organism evidence="7 8">
    <name type="scientific">Tautonia plasticadhaerens</name>
    <dbReference type="NCBI Taxonomy" id="2527974"/>
    <lineage>
        <taxon>Bacteria</taxon>
        <taxon>Pseudomonadati</taxon>
        <taxon>Planctomycetota</taxon>
        <taxon>Planctomycetia</taxon>
        <taxon>Isosphaerales</taxon>
        <taxon>Isosphaeraceae</taxon>
        <taxon>Tautonia</taxon>
    </lineage>
</organism>
<name>A0A518HAU6_9BACT</name>
<dbReference type="GO" id="GO:0020037">
    <property type="term" value="F:heme binding"/>
    <property type="evidence" value="ECO:0007669"/>
    <property type="project" value="InterPro"/>
</dbReference>
<dbReference type="Proteomes" id="UP000317835">
    <property type="component" value="Chromosome"/>
</dbReference>
<accession>A0A518HAU6</accession>
<dbReference type="InterPro" id="IPR031768">
    <property type="entry name" value="CBM60_xylan-bd"/>
</dbReference>
<evidence type="ECO:0000256" key="1">
    <source>
        <dbReference type="ARBA" id="ARBA00022617"/>
    </source>
</evidence>
<dbReference type="AlphaFoldDB" id="A0A518HAU6"/>
<dbReference type="InterPro" id="IPR011478">
    <property type="entry name" value="DUF1585"/>
</dbReference>
<dbReference type="InterPro" id="IPR009056">
    <property type="entry name" value="Cyt_c-like_dom"/>
</dbReference>
<dbReference type="GO" id="GO:0046872">
    <property type="term" value="F:metal ion binding"/>
    <property type="evidence" value="ECO:0007669"/>
    <property type="project" value="UniProtKB-KW"/>
</dbReference>
<dbReference type="PROSITE" id="PS51007">
    <property type="entry name" value="CYTC"/>
    <property type="match status" value="1"/>
</dbReference>
<evidence type="ECO:0000313" key="8">
    <source>
        <dbReference type="Proteomes" id="UP000317835"/>
    </source>
</evidence>
<dbReference type="SUPFAM" id="SSF46626">
    <property type="entry name" value="Cytochrome c"/>
    <property type="match status" value="1"/>
</dbReference>
<dbReference type="RefSeq" id="WP_145276141.1">
    <property type="nucleotide sequence ID" value="NZ_CP036426.1"/>
</dbReference>
<dbReference type="Pfam" id="PF07631">
    <property type="entry name" value="PSD4"/>
    <property type="match status" value="1"/>
</dbReference>
<evidence type="ECO:0000256" key="2">
    <source>
        <dbReference type="ARBA" id="ARBA00022723"/>
    </source>
</evidence>
<feature type="signal peptide" evidence="5">
    <location>
        <begin position="1"/>
        <end position="28"/>
    </location>
</feature>
<dbReference type="InterPro" id="IPR013043">
    <property type="entry name" value="DUF1595"/>
</dbReference>
<dbReference type="InterPro" id="IPR013042">
    <property type="entry name" value="DUF1592"/>
</dbReference>
<dbReference type="InterPro" id="IPR013039">
    <property type="entry name" value="DUF1588"/>
</dbReference>
<keyword evidence="1 4" id="KW-0349">Heme</keyword>
<dbReference type="Pfam" id="PF07637">
    <property type="entry name" value="PSD5"/>
    <property type="match status" value="1"/>
</dbReference>
<dbReference type="Pfam" id="PF16841">
    <property type="entry name" value="CBM60"/>
    <property type="match status" value="2"/>
</dbReference>
<feature type="domain" description="Cytochrome c" evidence="6">
    <location>
        <begin position="32"/>
        <end position="121"/>
    </location>
</feature>
<dbReference type="Pfam" id="PF07626">
    <property type="entry name" value="PSD3"/>
    <property type="match status" value="1"/>
</dbReference>
<dbReference type="Pfam" id="PF07627">
    <property type="entry name" value="PSCyt3"/>
    <property type="match status" value="1"/>
</dbReference>
<evidence type="ECO:0000256" key="3">
    <source>
        <dbReference type="ARBA" id="ARBA00023004"/>
    </source>
</evidence>